<dbReference type="SUPFAM" id="SSF55856">
    <property type="entry name" value="Cytochrome b5-like heme/steroid binding domain"/>
    <property type="match status" value="1"/>
</dbReference>
<comment type="similarity">
    <text evidence="4">Belongs to the sterol desaturase family. SCS7 subfamily.</text>
</comment>
<dbReference type="InterPro" id="IPR014430">
    <property type="entry name" value="Scs7"/>
</dbReference>
<evidence type="ECO:0000256" key="7">
    <source>
        <dbReference type="ARBA" id="ARBA00022692"/>
    </source>
</evidence>
<keyword evidence="15" id="KW-0443">Lipid metabolism</keyword>
<feature type="binding site" evidence="18">
    <location>
        <position position="407"/>
    </location>
    <ligand>
        <name>Zn(2+)</name>
        <dbReference type="ChEBI" id="CHEBI:29105"/>
        <label>1</label>
    </ligand>
</feature>
<evidence type="ECO:0000256" key="20">
    <source>
        <dbReference type="RuleBase" id="RU362121"/>
    </source>
</evidence>
<dbReference type="Pfam" id="PF04116">
    <property type="entry name" value="FA_hydroxylase"/>
    <property type="match status" value="1"/>
</dbReference>
<dbReference type="PRINTS" id="PR00363">
    <property type="entry name" value="CYTOCHROMEB5"/>
</dbReference>
<keyword evidence="7 20" id="KW-0812">Transmembrane</keyword>
<evidence type="ECO:0000256" key="5">
    <source>
        <dbReference type="ARBA" id="ARBA00022516"/>
    </source>
</evidence>
<evidence type="ECO:0000256" key="11">
    <source>
        <dbReference type="ARBA" id="ARBA00022833"/>
    </source>
</evidence>
<feature type="binding site" evidence="18">
    <location>
        <position position="328"/>
    </location>
    <ligand>
        <name>Zn(2+)</name>
        <dbReference type="ChEBI" id="CHEBI:29105"/>
        <label>1</label>
    </ligand>
</feature>
<feature type="transmembrane region" description="Helical" evidence="20">
    <location>
        <begin position="361"/>
        <end position="378"/>
    </location>
</feature>
<evidence type="ECO:0000256" key="4">
    <source>
        <dbReference type="ARBA" id="ARBA00005747"/>
    </source>
</evidence>
<keyword evidence="11 18" id="KW-0862">Zinc</keyword>
<organism evidence="23 24">
    <name type="scientific">Pantherophis guttatus</name>
    <name type="common">Corn snake</name>
    <name type="synonym">Elaphe guttata</name>
    <dbReference type="NCBI Taxonomy" id="94885"/>
    <lineage>
        <taxon>Eukaryota</taxon>
        <taxon>Metazoa</taxon>
        <taxon>Chordata</taxon>
        <taxon>Craniata</taxon>
        <taxon>Vertebrata</taxon>
        <taxon>Euteleostomi</taxon>
        <taxon>Lepidosauria</taxon>
        <taxon>Squamata</taxon>
        <taxon>Bifurcata</taxon>
        <taxon>Unidentata</taxon>
        <taxon>Episquamata</taxon>
        <taxon>Toxicofera</taxon>
        <taxon>Serpentes</taxon>
        <taxon>Colubroidea</taxon>
        <taxon>Colubridae</taxon>
        <taxon>Colubrinae</taxon>
        <taxon>Pantherophis</taxon>
    </lineage>
</organism>
<evidence type="ECO:0000259" key="22">
    <source>
        <dbReference type="PROSITE" id="PS50255"/>
    </source>
</evidence>
<evidence type="ECO:0000256" key="12">
    <source>
        <dbReference type="ARBA" id="ARBA00022989"/>
    </source>
</evidence>
<comment type="caution">
    <text evidence="20">Lacks conserved residue(s) required for the propagation of feature annotation.</text>
</comment>
<evidence type="ECO:0000256" key="16">
    <source>
        <dbReference type="ARBA" id="ARBA00023136"/>
    </source>
</evidence>
<dbReference type="GO" id="GO:0046513">
    <property type="term" value="P:ceramide biosynthetic process"/>
    <property type="evidence" value="ECO:0007669"/>
    <property type="project" value="UniProtKB-ARBA"/>
</dbReference>
<dbReference type="PROSITE" id="PS50255">
    <property type="entry name" value="CYTOCHROME_B5_2"/>
    <property type="match status" value="1"/>
</dbReference>
<dbReference type="OrthoDB" id="2204368at2759"/>
<comment type="pathway">
    <text evidence="2">Sphingolipid metabolism.</text>
</comment>
<dbReference type="GO" id="GO:0080132">
    <property type="term" value="F:fatty acid 2-hydroxylase activity"/>
    <property type="evidence" value="ECO:0007669"/>
    <property type="project" value="InterPro"/>
</dbReference>
<evidence type="ECO:0000256" key="8">
    <source>
        <dbReference type="ARBA" id="ARBA00022723"/>
    </source>
</evidence>
<comment type="cofactor">
    <cofactor evidence="18">
        <name>Zn(2+)</name>
        <dbReference type="ChEBI" id="CHEBI:29105"/>
    </cofactor>
    <text evidence="18">Binds 2 Zn(2+) ions per subunit that likely form a catalytic dimetal center.</text>
</comment>
<dbReference type="InterPro" id="IPR036400">
    <property type="entry name" value="Cyt_B5-like_heme/steroid_sf"/>
</dbReference>
<dbReference type="InParanoid" id="A0A6P9CEY3"/>
<comment type="similarity">
    <text evidence="20">Belongs to the cytochrome b5 family.</text>
</comment>
<keyword evidence="10" id="KW-0276">Fatty acid metabolism</keyword>
<evidence type="ECO:0000256" key="3">
    <source>
        <dbReference type="ARBA" id="ARBA00005189"/>
    </source>
</evidence>
<keyword evidence="8 18" id="KW-0479">Metal-binding</keyword>
<dbReference type="InterPro" id="IPR018506">
    <property type="entry name" value="Cyt_B5_heme-BS"/>
</dbReference>
<sequence length="438" mass="49508">MLPPREGSGTPRALRGPLSRLVAAGAWAGWPRARCLGGGAAPSGAEQAGRPHKHEAGRCPARRSPMAAPSTSRSFSRAELRAGCAQGACLVLTGRRLYDLSAFVRLHPGGQQVLLERAGTDVSAALDGPPHRHSANARRWLQQYYLGELEPDEDAEQTCAKTPNSTSSEASAPVVSGRPRLASVNEDKDLVDWRKPLLWQVGHLREKYDEWVHQPVDRPIRLFHSDLLESLSRATWHIVCIVWLPVVFFLSWHCYTTLAQGKTQLFSSFTSAYAVPVHKYWFPPLFVLGIFTWSLVEYLIHRFLFHMNPPASNYYLITLHFLMHGQHHKSPFDSSRLVFPPVPASLLFFFFYFLAQVVFPGEFGLSILCGGILGYIIYDMMHYYLHYGSPEEGTYLSSLKSYHIKHHFEHQKAGFGISSRFWDRPFHTLIPEEKNKND</sequence>
<dbReference type="InterPro" id="IPR006694">
    <property type="entry name" value="Fatty_acid_hydroxylase"/>
</dbReference>
<keyword evidence="17" id="KW-0275">Fatty acid biosynthesis</keyword>
<dbReference type="GO" id="GO:0005506">
    <property type="term" value="F:iron ion binding"/>
    <property type="evidence" value="ECO:0007669"/>
    <property type="project" value="UniProtKB-UniRule"/>
</dbReference>
<feature type="binding site" evidence="18">
    <location>
        <position position="386"/>
    </location>
    <ligand>
        <name>Zn(2+)</name>
        <dbReference type="ChEBI" id="CHEBI:29105"/>
        <label>1</label>
    </ligand>
</feature>
<evidence type="ECO:0000256" key="21">
    <source>
        <dbReference type="SAM" id="MobiDB-lite"/>
    </source>
</evidence>
<keyword evidence="6 19" id="KW-0349">Heme</keyword>
<reference evidence="24" key="1">
    <citation type="submission" date="2025-08" db="UniProtKB">
        <authorList>
            <consortium name="RefSeq"/>
        </authorList>
    </citation>
    <scope>IDENTIFICATION</scope>
    <source>
        <tissue evidence="24">Blood</tissue>
    </source>
</reference>
<protein>
    <submittedName>
        <fullName evidence="24">Fatty acid 2-hydroxylase</fullName>
    </submittedName>
</protein>
<feature type="region of interest" description="Disordered" evidence="21">
    <location>
        <begin position="153"/>
        <end position="178"/>
    </location>
</feature>
<keyword evidence="5" id="KW-0444">Lipid biosynthesis</keyword>
<dbReference type="Proteomes" id="UP001652622">
    <property type="component" value="Unplaced"/>
</dbReference>
<dbReference type="RefSeq" id="XP_034281434.2">
    <property type="nucleotide sequence ID" value="XM_034425543.2"/>
</dbReference>
<evidence type="ECO:0000256" key="19">
    <source>
        <dbReference type="PIRSR" id="PIRSR005149-50"/>
    </source>
</evidence>
<feature type="transmembrane region" description="Helical" evidence="20">
    <location>
        <begin position="234"/>
        <end position="252"/>
    </location>
</feature>
<accession>A0A6P9CEY3</accession>
<comment type="pathway">
    <text evidence="3">Lipid metabolism.</text>
</comment>
<feature type="binding site" evidence="18">
    <location>
        <position position="382"/>
    </location>
    <ligand>
        <name>Zn(2+)</name>
        <dbReference type="ChEBI" id="CHEBI:29105"/>
        <label>1</label>
    </ligand>
</feature>
<dbReference type="PANTHER" id="PTHR12863">
    <property type="entry name" value="FATTY ACID HYDROXYLASE"/>
    <property type="match status" value="1"/>
</dbReference>
<feature type="compositionally biased region" description="Polar residues" evidence="21">
    <location>
        <begin position="159"/>
        <end position="170"/>
    </location>
</feature>
<dbReference type="GeneID" id="117670424"/>
<evidence type="ECO:0000313" key="23">
    <source>
        <dbReference type="Proteomes" id="UP001652622"/>
    </source>
</evidence>
<dbReference type="KEGG" id="pgut:117670424"/>
<feature type="binding site" evidence="18">
    <location>
        <position position="306"/>
    </location>
    <ligand>
        <name>Zn(2+)</name>
        <dbReference type="ChEBI" id="CHEBI:29105"/>
        <label>1</label>
    </ligand>
</feature>
<dbReference type="AlphaFoldDB" id="A0A6P9CEY3"/>
<dbReference type="InterPro" id="IPR001199">
    <property type="entry name" value="Cyt_B5-like_heme/steroid-bd"/>
</dbReference>
<dbReference type="GO" id="GO:0006633">
    <property type="term" value="P:fatty acid biosynthetic process"/>
    <property type="evidence" value="ECO:0007669"/>
    <property type="project" value="UniProtKB-KW"/>
</dbReference>
<comment type="subcellular location">
    <subcellularLocation>
        <location evidence="1">Endoplasmic reticulum membrane</location>
        <topology evidence="1">Multi-pass membrane protein</topology>
    </subcellularLocation>
</comment>
<dbReference type="Pfam" id="PF00173">
    <property type="entry name" value="Cyt-b5"/>
    <property type="match status" value="1"/>
</dbReference>
<evidence type="ECO:0000256" key="13">
    <source>
        <dbReference type="ARBA" id="ARBA00023002"/>
    </source>
</evidence>
<evidence type="ECO:0000256" key="2">
    <source>
        <dbReference type="ARBA" id="ARBA00004991"/>
    </source>
</evidence>
<feature type="transmembrane region" description="Helical" evidence="20">
    <location>
        <begin position="337"/>
        <end position="355"/>
    </location>
</feature>
<comment type="cofactor">
    <cofactor evidence="19">
        <name>Fe cation</name>
        <dbReference type="ChEBI" id="CHEBI:24875"/>
    </cofactor>
</comment>
<evidence type="ECO:0000256" key="14">
    <source>
        <dbReference type="ARBA" id="ARBA00023004"/>
    </source>
</evidence>
<dbReference type="GO" id="GO:0020037">
    <property type="term" value="F:heme binding"/>
    <property type="evidence" value="ECO:0007669"/>
    <property type="project" value="InterPro"/>
</dbReference>
<dbReference type="SMART" id="SM01117">
    <property type="entry name" value="Cyt-b5"/>
    <property type="match status" value="1"/>
</dbReference>
<evidence type="ECO:0000256" key="9">
    <source>
        <dbReference type="ARBA" id="ARBA00022824"/>
    </source>
</evidence>
<keyword evidence="23" id="KW-1185">Reference proteome</keyword>
<feature type="binding site" description="axial binding residue" evidence="19">
    <location>
        <position position="107"/>
    </location>
    <ligand>
        <name>heme</name>
        <dbReference type="ChEBI" id="CHEBI:30413"/>
    </ligand>
    <ligandPart>
        <name>Fe</name>
        <dbReference type="ChEBI" id="CHEBI:18248"/>
    </ligandPart>
</feature>
<feature type="binding site" evidence="18">
    <location>
        <position position="406"/>
    </location>
    <ligand>
        <name>Zn(2+)</name>
        <dbReference type="ChEBI" id="CHEBI:29105"/>
        <label>1</label>
    </ligand>
</feature>
<dbReference type="Gene3D" id="3.10.120.10">
    <property type="entry name" value="Cytochrome b5-like heme/steroid binding domain"/>
    <property type="match status" value="1"/>
</dbReference>
<dbReference type="PROSITE" id="PS00191">
    <property type="entry name" value="CYTOCHROME_B5_1"/>
    <property type="match status" value="1"/>
</dbReference>
<name>A0A6P9CEY3_PANGU</name>
<keyword evidence="9" id="KW-0256">Endoplasmic reticulum</keyword>
<gene>
    <name evidence="24" type="primary">FA2H</name>
</gene>
<evidence type="ECO:0000313" key="24">
    <source>
        <dbReference type="RefSeq" id="XP_034281434.2"/>
    </source>
</evidence>
<feature type="binding site" evidence="18">
    <location>
        <position position="301"/>
    </location>
    <ligand>
        <name>Zn(2+)</name>
        <dbReference type="ChEBI" id="CHEBI:29105"/>
        <label>1</label>
    </ligand>
</feature>
<feature type="binding site" description="axial binding residue" evidence="19">
    <location>
        <position position="133"/>
    </location>
    <ligand>
        <name>heme</name>
        <dbReference type="ChEBI" id="CHEBI:30413"/>
    </ligand>
    <ligandPart>
        <name>Fe</name>
        <dbReference type="ChEBI" id="CHEBI:18248"/>
    </ligandPart>
</feature>
<proteinExistence type="inferred from homology"/>
<evidence type="ECO:0000256" key="10">
    <source>
        <dbReference type="ARBA" id="ARBA00022832"/>
    </source>
</evidence>
<keyword evidence="16 20" id="KW-0472">Membrane</keyword>
<feature type="binding site" evidence="18">
    <location>
        <position position="327"/>
    </location>
    <ligand>
        <name>Zn(2+)</name>
        <dbReference type="ChEBI" id="CHEBI:29105"/>
        <label>1</label>
    </ligand>
</feature>
<feature type="binding site" evidence="18">
    <location>
        <position position="324"/>
    </location>
    <ligand>
        <name>Zn(2+)</name>
        <dbReference type="ChEBI" id="CHEBI:29105"/>
        <label>1</label>
    </ligand>
</feature>
<dbReference type="GO" id="GO:0005789">
    <property type="term" value="C:endoplasmic reticulum membrane"/>
    <property type="evidence" value="ECO:0007669"/>
    <property type="project" value="UniProtKB-SubCell"/>
</dbReference>
<evidence type="ECO:0000256" key="17">
    <source>
        <dbReference type="ARBA" id="ARBA00023160"/>
    </source>
</evidence>
<feature type="region of interest" description="Disordered" evidence="21">
    <location>
        <begin position="39"/>
        <end position="74"/>
    </location>
</feature>
<evidence type="ECO:0000256" key="1">
    <source>
        <dbReference type="ARBA" id="ARBA00004477"/>
    </source>
</evidence>
<keyword evidence="13" id="KW-0560">Oxidoreductase</keyword>
<feature type="domain" description="Cytochrome b5 heme-binding" evidence="22">
    <location>
        <begin position="72"/>
        <end position="150"/>
    </location>
</feature>
<evidence type="ECO:0000256" key="6">
    <source>
        <dbReference type="ARBA" id="ARBA00022617"/>
    </source>
</evidence>
<keyword evidence="14 19" id="KW-0408">Iron</keyword>
<evidence type="ECO:0000256" key="18">
    <source>
        <dbReference type="PIRSR" id="PIRSR005149-1"/>
    </source>
</evidence>
<feature type="transmembrane region" description="Helical" evidence="20">
    <location>
        <begin position="280"/>
        <end position="300"/>
    </location>
</feature>
<dbReference type="PANTHER" id="PTHR12863:SF1">
    <property type="entry name" value="FATTY ACID 2-HYDROXYLASE"/>
    <property type="match status" value="1"/>
</dbReference>
<keyword evidence="12 20" id="KW-1133">Transmembrane helix</keyword>
<evidence type="ECO:0000256" key="15">
    <source>
        <dbReference type="ARBA" id="ARBA00023098"/>
    </source>
</evidence>
<feature type="binding site" evidence="18">
    <location>
        <position position="403"/>
    </location>
    <ligand>
        <name>Zn(2+)</name>
        <dbReference type="ChEBI" id="CHEBI:29105"/>
        <label>1</label>
    </ligand>
</feature>